<evidence type="ECO:0000256" key="7">
    <source>
        <dbReference type="ARBA" id="ARBA00023033"/>
    </source>
</evidence>
<keyword evidence="4" id="KW-0479">Metal-binding</keyword>
<dbReference type="InterPro" id="IPR036396">
    <property type="entry name" value="Cyt_P450_sf"/>
</dbReference>
<dbReference type="PANTHER" id="PTHR24286:SF24">
    <property type="entry name" value="LANOSTEROL 14-ALPHA DEMETHYLASE"/>
    <property type="match status" value="1"/>
</dbReference>
<comment type="caution">
    <text evidence="8">The sequence shown here is derived from an EMBL/GenBank/DDBJ whole genome shotgun (WGS) entry which is preliminary data.</text>
</comment>
<evidence type="ECO:0000256" key="6">
    <source>
        <dbReference type="ARBA" id="ARBA00023004"/>
    </source>
</evidence>
<evidence type="ECO:0000256" key="3">
    <source>
        <dbReference type="ARBA" id="ARBA00022617"/>
    </source>
</evidence>
<evidence type="ECO:0000313" key="9">
    <source>
        <dbReference type="Proteomes" id="UP001204151"/>
    </source>
</evidence>
<evidence type="ECO:0000256" key="5">
    <source>
        <dbReference type="ARBA" id="ARBA00023002"/>
    </source>
</evidence>
<dbReference type="Gene3D" id="1.10.630.10">
    <property type="entry name" value="Cytochrome P450"/>
    <property type="match status" value="1"/>
</dbReference>
<comment type="cofactor">
    <cofactor evidence="1">
        <name>heme</name>
        <dbReference type="ChEBI" id="CHEBI:30413"/>
    </cofactor>
</comment>
<dbReference type="RefSeq" id="WP_258816635.1">
    <property type="nucleotide sequence ID" value="NZ_JANUGW010000006.1"/>
</dbReference>
<organism evidence="8 9">
    <name type="scientific">Massilia pinisoli</name>
    <dbReference type="NCBI Taxonomy" id="1772194"/>
    <lineage>
        <taxon>Bacteria</taxon>
        <taxon>Pseudomonadati</taxon>
        <taxon>Pseudomonadota</taxon>
        <taxon>Betaproteobacteria</taxon>
        <taxon>Burkholderiales</taxon>
        <taxon>Oxalobacteraceae</taxon>
        <taxon>Telluria group</taxon>
        <taxon>Massilia</taxon>
    </lineage>
</organism>
<reference evidence="8 9" key="1">
    <citation type="submission" date="2022-08" db="EMBL/GenBank/DDBJ databases">
        <title>Reclassification of Massilia species as members of the genera Telluria, Duganella, Pseudoduganella, Mokoshia gen. nov. and Zemynaea gen. nov. using orthogonal and non-orthogonal genome-based approaches.</title>
        <authorList>
            <person name="Bowman J.P."/>
        </authorList>
    </citation>
    <scope>NUCLEOTIDE SEQUENCE [LARGE SCALE GENOMIC DNA]</scope>
    <source>
        <strain evidence="8 9">JCM 31316</strain>
    </source>
</reference>
<sequence length="432" mass="48190">MSNTDLPHRHADALDAAPQASGADNTFAFLAEGYDFMPRRHAALGSDTFATRLMLRRALCVRGEDAARMFYQPGRFTRRHALPATTMALLQDFGSVMALDGDAHRKRKAMLMSLFGPLERQRLVGLAATEWRTQFARWPSEARVVVHEAAQEVLCRAVCRWAGIPVSAGEVAQRAREFGRMIDGAGSAGPRNWRGLLVRTRTEQWARALVDAVRAGQVQPAFDSPLNVVARHRDADGELMNRKQAGVELINLLRPTVAIARYVVFALLALHEHPHCRARILAGDDEYANWFVQEVRRFYPFVPAMGGRALHGFDWHGLHVKKGTWVLFDLYGTNRHPALWGDPDVFRPERFERWQSSGFDYVPHGGGDPYAGHRCPGEAVTGELVRSALQLFSEEIAYDVPPQDLTVSLRRIPALPASGFVIENVRAPDSTA</sequence>
<dbReference type="InterPro" id="IPR001128">
    <property type="entry name" value="Cyt_P450"/>
</dbReference>
<evidence type="ECO:0000256" key="4">
    <source>
        <dbReference type="ARBA" id="ARBA00022723"/>
    </source>
</evidence>
<evidence type="ECO:0000256" key="2">
    <source>
        <dbReference type="ARBA" id="ARBA00010617"/>
    </source>
</evidence>
<dbReference type="SUPFAM" id="SSF48264">
    <property type="entry name" value="Cytochrome P450"/>
    <property type="match status" value="1"/>
</dbReference>
<name>A0ABT1ZQX6_9BURK</name>
<keyword evidence="9" id="KW-1185">Reference proteome</keyword>
<dbReference type="EMBL" id="JANUGW010000006">
    <property type="protein sequence ID" value="MCS0582064.1"/>
    <property type="molecule type" value="Genomic_DNA"/>
</dbReference>
<keyword evidence="7" id="KW-0503">Monooxygenase</keyword>
<accession>A0ABT1ZQX6</accession>
<dbReference type="CDD" id="cd11067">
    <property type="entry name" value="CYP152"/>
    <property type="match status" value="1"/>
</dbReference>
<dbReference type="PANTHER" id="PTHR24286">
    <property type="entry name" value="CYTOCHROME P450 26"/>
    <property type="match status" value="1"/>
</dbReference>
<gene>
    <name evidence="8" type="ORF">NX784_10720</name>
</gene>
<proteinExistence type="inferred from homology"/>
<dbReference type="Pfam" id="PF00067">
    <property type="entry name" value="p450"/>
    <property type="match status" value="1"/>
</dbReference>
<keyword evidence="6" id="KW-0408">Iron</keyword>
<comment type="similarity">
    <text evidence="2">Belongs to the cytochrome P450 family.</text>
</comment>
<keyword evidence="3" id="KW-0349">Heme</keyword>
<dbReference type="Proteomes" id="UP001204151">
    <property type="component" value="Unassembled WGS sequence"/>
</dbReference>
<evidence type="ECO:0000313" key="8">
    <source>
        <dbReference type="EMBL" id="MCS0582064.1"/>
    </source>
</evidence>
<protein>
    <submittedName>
        <fullName evidence="8">Cytochrome P450</fullName>
    </submittedName>
</protein>
<keyword evidence="5" id="KW-0560">Oxidoreductase</keyword>
<evidence type="ECO:0000256" key="1">
    <source>
        <dbReference type="ARBA" id="ARBA00001971"/>
    </source>
</evidence>